<sequence length="48" mass="5270">MKLILEEEQLQAPSPVFRRGLGRGKFPSSEGSGVGFLISRNYNAYTPA</sequence>
<dbReference type="RefSeq" id="WP_377528325.1">
    <property type="nucleotide sequence ID" value="NZ_JBHTLD010000119.1"/>
</dbReference>
<protein>
    <submittedName>
        <fullName evidence="1">Uncharacterized protein</fullName>
    </submittedName>
</protein>
<organism evidence="1 2">
    <name type="scientific">Pontibacter rugosus</name>
    <dbReference type="NCBI Taxonomy" id="1745966"/>
    <lineage>
        <taxon>Bacteria</taxon>
        <taxon>Pseudomonadati</taxon>
        <taxon>Bacteroidota</taxon>
        <taxon>Cytophagia</taxon>
        <taxon>Cytophagales</taxon>
        <taxon>Hymenobacteraceae</taxon>
        <taxon>Pontibacter</taxon>
    </lineage>
</organism>
<name>A0ABW3SRC0_9BACT</name>
<dbReference type="Proteomes" id="UP001597094">
    <property type="component" value="Unassembled WGS sequence"/>
</dbReference>
<reference evidence="2" key="1">
    <citation type="journal article" date="2019" name="Int. J. Syst. Evol. Microbiol.">
        <title>The Global Catalogue of Microorganisms (GCM) 10K type strain sequencing project: providing services to taxonomists for standard genome sequencing and annotation.</title>
        <authorList>
            <consortium name="The Broad Institute Genomics Platform"/>
            <consortium name="The Broad Institute Genome Sequencing Center for Infectious Disease"/>
            <person name="Wu L."/>
            <person name="Ma J."/>
        </authorList>
    </citation>
    <scope>NUCLEOTIDE SEQUENCE [LARGE SCALE GENOMIC DNA]</scope>
    <source>
        <strain evidence="2">JCM 31319</strain>
    </source>
</reference>
<dbReference type="EMBL" id="JBHTLD010000119">
    <property type="protein sequence ID" value="MFD1187155.1"/>
    <property type="molecule type" value="Genomic_DNA"/>
</dbReference>
<accession>A0ABW3SRC0</accession>
<evidence type="ECO:0000313" key="1">
    <source>
        <dbReference type="EMBL" id="MFD1187155.1"/>
    </source>
</evidence>
<proteinExistence type="predicted"/>
<evidence type="ECO:0000313" key="2">
    <source>
        <dbReference type="Proteomes" id="UP001597094"/>
    </source>
</evidence>
<gene>
    <name evidence="1" type="ORF">ACFQ2O_13145</name>
</gene>
<comment type="caution">
    <text evidence="1">The sequence shown here is derived from an EMBL/GenBank/DDBJ whole genome shotgun (WGS) entry which is preliminary data.</text>
</comment>
<keyword evidence="2" id="KW-1185">Reference proteome</keyword>